<feature type="non-terminal residue" evidence="1">
    <location>
        <position position="166"/>
    </location>
</feature>
<evidence type="ECO:0000313" key="2">
    <source>
        <dbReference type="Proteomes" id="UP000242450"/>
    </source>
</evidence>
<name>A0A212C3X9_CEREH</name>
<dbReference type="EMBL" id="MKHE01000030">
    <property type="protein sequence ID" value="OWK00701.1"/>
    <property type="molecule type" value="Genomic_DNA"/>
</dbReference>
<organism evidence="1 2">
    <name type="scientific">Cervus elaphus hippelaphus</name>
    <name type="common">European red deer</name>
    <dbReference type="NCBI Taxonomy" id="46360"/>
    <lineage>
        <taxon>Eukaryota</taxon>
        <taxon>Metazoa</taxon>
        <taxon>Chordata</taxon>
        <taxon>Craniata</taxon>
        <taxon>Vertebrata</taxon>
        <taxon>Euteleostomi</taxon>
        <taxon>Mammalia</taxon>
        <taxon>Eutheria</taxon>
        <taxon>Laurasiatheria</taxon>
        <taxon>Artiodactyla</taxon>
        <taxon>Ruminantia</taxon>
        <taxon>Pecora</taxon>
        <taxon>Cervidae</taxon>
        <taxon>Cervinae</taxon>
        <taxon>Cervus</taxon>
    </lineage>
</organism>
<proteinExistence type="predicted"/>
<dbReference type="OrthoDB" id="6500128at2759"/>
<reference evidence="1 2" key="1">
    <citation type="journal article" date="2018" name="Mol. Genet. Genomics">
        <title>The red deer Cervus elaphus genome CerEla1.0: sequencing, annotating, genes, and chromosomes.</title>
        <authorList>
            <person name="Bana N.A."/>
            <person name="Nyiri A."/>
            <person name="Nagy J."/>
            <person name="Frank K."/>
            <person name="Nagy T."/>
            <person name="Steger V."/>
            <person name="Schiller M."/>
            <person name="Lakatos P."/>
            <person name="Sugar L."/>
            <person name="Horn P."/>
            <person name="Barta E."/>
            <person name="Orosz L."/>
        </authorList>
    </citation>
    <scope>NUCLEOTIDE SEQUENCE [LARGE SCALE GENOMIC DNA]</scope>
    <source>
        <strain evidence="1">Hungarian</strain>
    </source>
</reference>
<evidence type="ECO:0000313" key="1">
    <source>
        <dbReference type="EMBL" id="OWK00701.1"/>
    </source>
</evidence>
<protein>
    <submittedName>
        <fullName evidence="1">Uncharacterized protein</fullName>
    </submittedName>
</protein>
<gene>
    <name evidence="1" type="ORF">Celaphus_00016725</name>
</gene>
<comment type="caution">
    <text evidence="1">The sequence shown here is derived from an EMBL/GenBank/DDBJ whole genome shotgun (WGS) entry which is preliminary data.</text>
</comment>
<accession>A0A212C3X9</accession>
<feature type="non-terminal residue" evidence="1">
    <location>
        <position position="1"/>
    </location>
</feature>
<keyword evidence="2" id="KW-1185">Reference proteome</keyword>
<dbReference type="AlphaFoldDB" id="A0A212C3X9"/>
<sequence>GKMVKRGTYSEFLILGVDILSLFEKGNKQSEPLPSPGFSTLISESSVQSQQSPRPSLKVVVPEDQDVSFCLAVCPGLSALGGLEHLDGKVGFKTYGNYFTAHADWPVIIIFIVVNIAAQVHKVAYALQDWWLAFWANVQSNLYSGALIREQVSVMLVLNWYLGVYS</sequence>
<dbReference type="Proteomes" id="UP000242450">
    <property type="component" value="Chromosome 30"/>
</dbReference>